<keyword evidence="8" id="KW-1185">Reference proteome</keyword>
<dbReference type="InterPro" id="IPR029035">
    <property type="entry name" value="DHS-like_NAD/FAD-binding_dom"/>
</dbReference>
<dbReference type="PROSITE" id="PS00187">
    <property type="entry name" value="TPP_ENZYMES"/>
    <property type="match status" value="1"/>
</dbReference>
<dbReference type="InterPro" id="IPR045229">
    <property type="entry name" value="TPP_enz"/>
</dbReference>
<name>A0ABQ5XYH4_9GAMM</name>
<accession>A0ABQ5XYH4</accession>
<feature type="domain" description="Thiamine pyrophosphate enzyme TPP-binding" evidence="5">
    <location>
        <begin position="379"/>
        <end position="524"/>
    </location>
</feature>
<evidence type="ECO:0000256" key="3">
    <source>
        <dbReference type="RuleBase" id="RU362132"/>
    </source>
</evidence>
<dbReference type="CDD" id="cd07035">
    <property type="entry name" value="TPP_PYR_POX_like"/>
    <property type="match status" value="1"/>
</dbReference>
<comment type="similarity">
    <text evidence="1 3">Belongs to the TPP enzyme family.</text>
</comment>
<dbReference type="InterPro" id="IPR012000">
    <property type="entry name" value="Thiamin_PyroP_enz_cen_dom"/>
</dbReference>
<dbReference type="InterPro" id="IPR029061">
    <property type="entry name" value="THDP-binding"/>
</dbReference>
<dbReference type="InterPro" id="IPR011766">
    <property type="entry name" value="TPP_enzyme_TPP-bd"/>
</dbReference>
<evidence type="ECO:0000259" key="5">
    <source>
        <dbReference type="Pfam" id="PF02775"/>
    </source>
</evidence>
<organism evidence="7 8">
    <name type="scientific">Dyella acidisoli</name>
    <dbReference type="NCBI Taxonomy" id="1867834"/>
    <lineage>
        <taxon>Bacteria</taxon>
        <taxon>Pseudomonadati</taxon>
        <taxon>Pseudomonadota</taxon>
        <taxon>Gammaproteobacteria</taxon>
        <taxon>Lysobacterales</taxon>
        <taxon>Rhodanobacteraceae</taxon>
        <taxon>Dyella</taxon>
    </lineage>
</organism>
<evidence type="ECO:0000259" key="6">
    <source>
        <dbReference type="Pfam" id="PF02776"/>
    </source>
</evidence>
<dbReference type="Gene3D" id="3.40.50.1220">
    <property type="entry name" value="TPP-binding domain"/>
    <property type="match status" value="1"/>
</dbReference>
<evidence type="ECO:0000256" key="1">
    <source>
        <dbReference type="ARBA" id="ARBA00007812"/>
    </source>
</evidence>
<dbReference type="PANTHER" id="PTHR18968">
    <property type="entry name" value="THIAMINE PYROPHOSPHATE ENZYMES"/>
    <property type="match status" value="1"/>
</dbReference>
<evidence type="ECO:0000313" key="8">
    <source>
        <dbReference type="Proteomes" id="UP001156670"/>
    </source>
</evidence>
<evidence type="ECO:0000313" key="7">
    <source>
        <dbReference type="EMBL" id="GLQ95428.1"/>
    </source>
</evidence>
<reference evidence="8" key="1">
    <citation type="journal article" date="2019" name="Int. J. Syst. Evol. Microbiol.">
        <title>The Global Catalogue of Microorganisms (GCM) 10K type strain sequencing project: providing services to taxonomists for standard genome sequencing and annotation.</title>
        <authorList>
            <consortium name="The Broad Institute Genomics Platform"/>
            <consortium name="The Broad Institute Genome Sequencing Center for Infectious Disease"/>
            <person name="Wu L."/>
            <person name="Ma J."/>
        </authorList>
    </citation>
    <scope>NUCLEOTIDE SEQUENCE [LARGE SCALE GENOMIC DNA]</scope>
    <source>
        <strain evidence="8">NBRC 111980</strain>
    </source>
</reference>
<dbReference type="InterPro" id="IPR012001">
    <property type="entry name" value="Thiamin_PyroP_enz_TPP-bd_dom"/>
</dbReference>
<gene>
    <name evidence="7" type="ORF">GCM10007901_43830</name>
</gene>
<evidence type="ECO:0000259" key="4">
    <source>
        <dbReference type="Pfam" id="PF00205"/>
    </source>
</evidence>
<feature type="domain" description="Thiamine pyrophosphate enzyme central" evidence="4">
    <location>
        <begin position="189"/>
        <end position="320"/>
    </location>
</feature>
<dbReference type="RefSeq" id="WP_284323106.1">
    <property type="nucleotide sequence ID" value="NZ_BSOB01000061.1"/>
</dbReference>
<dbReference type="SUPFAM" id="SSF52518">
    <property type="entry name" value="Thiamin diphosphate-binding fold (THDP-binding)"/>
    <property type="match status" value="2"/>
</dbReference>
<dbReference type="PANTHER" id="PTHR18968:SF129">
    <property type="entry name" value="ACETOLACTATE SYNTHASE"/>
    <property type="match status" value="1"/>
</dbReference>
<feature type="domain" description="Thiamine pyrophosphate enzyme N-terminal TPP-binding" evidence="6">
    <location>
        <begin position="1"/>
        <end position="116"/>
    </location>
</feature>
<dbReference type="InterPro" id="IPR000399">
    <property type="entry name" value="TPP-bd_CS"/>
</dbReference>
<dbReference type="Pfam" id="PF00205">
    <property type="entry name" value="TPP_enzyme_M"/>
    <property type="match status" value="1"/>
</dbReference>
<dbReference type="SUPFAM" id="SSF52467">
    <property type="entry name" value="DHS-like NAD/FAD-binding domain"/>
    <property type="match status" value="1"/>
</dbReference>
<keyword evidence="2 3" id="KW-0786">Thiamine pyrophosphate</keyword>
<comment type="caution">
    <text evidence="7">The sequence shown here is derived from an EMBL/GenBank/DDBJ whole genome shotgun (WGS) entry which is preliminary data.</text>
</comment>
<dbReference type="Proteomes" id="UP001156670">
    <property type="component" value="Unassembled WGS sequence"/>
</dbReference>
<dbReference type="Gene3D" id="3.40.50.970">
    <property type="match status" value="2"/>
</dbReference>
<dbReference type="Pfam" id="PF02776">
    <property type="entry name" value="TPP_enzyme_N"/>
    <property type="match status" value="1"/>
</dbReference>
<evidence type="ECO:0000256" key="2">
    <source>
        <dbReference type="ARBA" id="ARBA00023052"/>
    </source>
</evidence>
<dbReference type="NCBIfam" id="NF006187">
    <property type="entry name" value="PRK08322.1"/>
    <property type="match status" value="1"/>
</dbReference>
<proteinExistence type="inferred from homology"/>
<dbReference type="Pfam" id="PF02775">
    <property type="entry name" value="TPP_enzyme_C"/>
    <property type="match status" value="1"/>
</dbReference>
<protein>
    <submittedName>
        <fullName evidence="7">Acetolactate synthase</fullName>
    </submittedName>
</protein>
<sequence>MKAASLFVKALEAEGVRSIFGVPGEENLDLVEALRESSIKLILTRHEQAAGFMAATWGRLTGEAGVALSTLGPGATNLVTAAAYAQLGAMPMLMITGQKPIRMHKQGLFQLVDVVDMMQPLTKYTRQIVSAATIPARIREAFRRAEEERPGAVHLELPEDIARDKVDEYILLPTEYARRPSPDDAALVQAAEAISNAKHPILMIGAAANRQRTAVALRAFIDKLGMPFFTTQMGKGVVDEDHPLWLGNAALSDGDFVHRAIDAADVIINVGHDVVEKPPFFMQRGRRTVIHINFSSAEVDTVYFPQIEVVGDIAHTIERLTDALNPQAHWDFRYFNKVREAFQVQLGQYVDEARFPMHPVRIVADTRRFMPDDGILCLDNGMYKLWYARYYKARQPNTVLLDNALATMGAGLPSAMAAKMVYPDRKVLAICGDGGFMMNAQELETAVRLKLDLVILLLRDDAYGMIRWKQAEMGYTDYGMQFGNPDFVRFAEAHGAHGHRPESADEFLPTLKRAFDQGGVHLIDLAIDYSDNHRVLDEEIRKLSAAVGDAPIHSAQVA</sequence>
<dbReference type="EMBL" id="BSOB01000061">
    <property type="protein sequence ID" value="GLQ95428.1"/>
    <property type="molecule type" value="Genomic_DNA"/>
</dbReference>